<dbReference type="RefSeq" id="WP_111699075.1">
    <property type="nucleotide sequence ID" value="NZ_CP066277.1"/>
</dbReference>
<accession>A0AB38G945</accession>
<name>A0AB38G945_9STRE</name>
<proteinExistence type="predicted"/>
<dbReference type="Proteomes" id="UP000248954">
    <property type="component" value="Chromosome 1"/>
</dbReference>
<evidence type="ECO:0000256" key="1">
    <source>
        <dbReference type="ARBA" id="ARBA00023125"/>
    </source>
</evidence>
<evidence type="ECO:0000313" key="4">
    <source>
        <dbReference type="Proteomes" id="UP000248954"/>
    </source>
</evidence>
<dbReference type="EMBL" id="LS483348">
    <property type="protein sequence ID" value="SQF43086.1"/>
    <property type="molecule type" value="Genomic_DNA"/>
</dbReference>
<dbReference type="Pfam" id="PF01381">
    <property type="entry name" value="HTH_3"/>
    <property type="match status" value="1"/>
</dbReference>
<dbReference type="PANTHER" id="PTHR46558:SF11">
    <property type="entry name" value="HTH-TYPE TRANSCRIPTIONAL REGULATOR XRE"/>
    <property type="match status" value="1"/>
</dbReference>
<sequence length="279" mass="32084">MNKLKELRKATGFTQKSFSKEVGIPLRTLQNWENGESNIKPEKAKLLADYFNVQIPYLLGYSEIRYGSEQITKAIKESISRKNEQLNNEQLENTLKICELASFLNMDLGAIVELYNYNSSSDSPVESLEDLSDFFLARFRDCNEVLYDISPTPDAGIEAVAAEYEEYLEKLQDYLAKRKFGDNYQSAVSSDEPFVIDYSILDNIKNIGNVEELDELITDTLLANRLLDRLKDKMIKSNIVGKDYNLEIEKVMSWLIDFNNALDKRKKTIENKHTPTDND</sequence>
<dbReference type="Gene3D" id="1.10.260.40">
    <property type="entry name" value="lambda repressor-like DNA-binding domains"/>
    <property type="match status" value="1"/>
</dbReference>
<dbReference type="AlphaFoldDB" id="A0AB38G945"/>
<evidence type="ECO:0000313" key="3">
    <source>
        <dbReference type="EMBL" id="SQF43086.1"/>
    </source>
</evidence>
<reference evidence="3 4" key="1">
    <citation type="submission" date="2018-06" db="EMBL/GenBank/DDBJ databases">
        <authorList>
            <consortium name="Pathogen Informatics"/>
            <person name="Doyle S."/>
        </authorList>
    </citation>
    <scope>NUCLEOTIDE SEQUENCE [LARGE SCALE GENOMIC DNA]</scope>
    <source>
        <strain evidence="3 4">NCTC8738</strain>
    </source>
</reference>
<protein>
    <submittedName>
        <fullName evidence="3">Cro/CI family transcriptional regulator</fullName>
    </submittedName>
</protein>
<gene>
    <name evidence="3" type="ORF">NCTC8738_01914</name>
</gene>
<dbReference type="SMART" id="SM00530">
    <property type="entry name" value="HTH_XRE"/>
    <property type="match status" value="1"/>
</dbReference>
<dbReference type="CDD" id="cd00093">
    <property type="entry name" value="HTH_XRE"/>
    <property type="match status" value="1"/>
</dbReference>
<dbReference type="SUPFAM" id="SSF47413">
    <property type="entry name" value="lambda repressor-like DNA-binding domains"/>
    <property type="match status" value="1"/>
</dbReference>
<keyword evidence="1" id="KW-0238">DNA-binding</keyword>
<dbReference type="InterPro" id="IPR010982">
    <property type="entry name" value="Lambda_DNA-bd_dom_sf"/>
</dbReference>
<dbReference type="InterPro" id="IPR001387">
    <property type="entry name" value="Cro/C1-type_HTH"/>
</dbReference>
<organism evidence="3 4">
    <name type="scientific">Streptococcus lutetiensis</name>
    <dbReference type="NCBI Taxonomy" id="150055"/>
    <lineage>
        <taxon>Bacteria</taxon>
        <taxon>Bacillati</taxon>
        <taxon>Bacillota</taxon>
        <taxon>Bacilli</taxon>
        <taxon>Lactobacillales</taxon>
        <taxon>Streptococcaceae</taxon>
        <taxon>Streptococcus</taxon>
    </lineage>
</organism>
<feature type="domain" description="HTH cro/C1-type" evidence="2">
    <location>
        <begin position="4"/>
        <end position="58"/>
    </location>
</feature>
<evidence type="ECO:0000259" key="2">
    <source>
        <dbReference type="PROSITE" id="PS50943"/>
    </source>
</evidence>
<dbReference type="PANTHER" id="PTHR46558">
    <property type="entry name" value="TRACRIPTIONAL REGULATORY PROTEIN-RELATED-RELATED"/>
    <property type="match status" value="1"/>
</dbReference>
<dbReference type="GO" id="GO:0003677">
    <property type="term" value="F:DNA binding"/>
    <property type="evidence" value="ECO:0007669"/>
    <property type="project" value="UniProtKB-KW"/>
</dbReference>
<dbReference type="PROSITE" id="PS50943">
    <property type="entry name" value="HTH_CROC1"/>
    <property type="match status" value="1"/>
</dbReference>